<evidence type="ECO:0000256" key="1">
    <source>
        <dbReference type="ARBA" id="ARBA00022741"/>
    </source>
</evidence>
<accession>A0A1I2G834</accession>
<dbReference type="PANTHER" id="PTHR24346">
    <property type="entry name" value="MAP/MICROTUBULE AFFINITY-REGULATING KINASE"/>
    <property type="match status" value="1"/>
</dbReference>
<dbReference type="Pfam" id="PF00069">
    <property type="entry name" value="Pkinase"/>
    <property type="match status" value="1"/>
</dbReference>
<keyword evidence="5" id="KW-1185">Reference proteome</keyword>
<dbReference type="Proteomes" id="UP000199645">
    <property type="component" value="Unassembled WGS sequence"/>
</dbReference>
<dbReference type="InterPro" id="IPR008266">
    <property type="entry name" value="Tyr_kinase_AS"/>
</dbReference>
<dbReference type="GO" id="GO:0005524">
    <property type="term" value="F:ATP binding"/>
    <property type="evidence" value="ECO:0007669"/>
    <property type="project" value="UniProtKB-KW"/>
</dbReference>
<dbReference type="InterPro" id="IPR011009">
    <property type="entry name" value="Kinase-like_dom_sf"/>
</dbReference>
<dbReference type="GO" id="GO:0035556">
    <property type="term" value="P:intracellular signal transduction"/>
    <property type="evidence" value="ECO:0007669"/>
    <property type="project" value="TreeGrafter"/>
</dbReference>
<keyword evidence="4" id="KW-0418">Kinase</keyword>
<protein>
    <submittedName>
        <fullName evidence="4">Serine/threonine protein kinase</fullName>
    </submittedName>
</protein>
<reference evidence="4 5" key="1">
    <citation type="submission" date="2016-10" db="EMBL/GenBank/DDBJ databases">
        <authorList>
            <person name="de Groot N.N."/>
        </authorList>
    </citation>
    <scope>NUCLEOTIDE SEQUENCE [LARGE SCALE GENOMIC DNA]</scope>
    <source>
        <strain evidence="4 5">DSM 43019</strain>
    </source>
</reference>
<dbReference type="PROSITE" id="PS00109">
    <property type="entry name" value="PROTEIN_KINASE_TYR"/>
    <property type="match status" value="1"/>
</dbReference>
<dbReference type="PROSITE" id="PS50011">
    <property type="entry name" value="PROTEIN_KINASE_DOM"/>
    <property type="match status" value="1"/>
</dbReference>
<name>A0A1I2G834_9ACTN</name>
<keyword evidence="2" id="KW-0067">ATP-binding</keyword>
<keyword evidence="1" id="KW-0547">Nucleotide-binding</keyword>
<dbReference type="GO" id="GO:0005737">
    <property type="term" value="C:cytoplasm"/>
    <property type="evidence" value="ECO:0007669"/>
    <property type="project" value="TreeGrafter"/>
</dbReference>
<evidence type="ECO:0000313" key="4">
    <source>
        <dbReference type="EMBL" id="SFF13765.1"/>
    </source>
</evidence>
<organism evidence="4 5">
    <name type="scientific">Actinoplanes philippinensis</name>
    <dbReference type="NCBI Taxonomy" id="35752"/>
    <lineage>
        <taxon>Bacteria</taxon>
        <taxon>Bacillati</taxon>
        <taxon>Actinomycetota</taxon>
        <taxon>Actinomycetes</taxon>
        <taxon>Micromonosporales</taxon>
        <taxon>Micromonosporaceae</taxon>
        <taxon>Actinoplanes</taxon>
    </lineage>
</organism>
<dbReference type="GO" id="GO:0004674">
    <property type="term" value="F:protein serine/threonine kinase activity"/>
    <property type="evidence" value="ECO:0007669"/>
    <property type="project" value="UniProtKB-KW"/>
</dbReference>
<dbReference type="EMBL" id="FONV01000006">
    <property type="protein sequence ID" value="SFF13765.1"/>
    <property type="molecule type" value="Genomic_DNA"/>
</dbReference>
<feature type="domain" description="Protein kinase" evidence="3">
    <location>
        <begin position="14"/>
        <end position="281"/>
    </location>
</feature>
<keyword evidence="4" id="KW-0808">Transferase</keyword>
<proteinExistence type="predicted"/>
<dbReference type="SUPFAM" id="SSF56112">
    <property type="entry name" value="Protein kinase-like (PK-like)"/>
    <property type="match status" value="1"/>
</dbReference>
<dbReference type="RefSeq" id="WP_177319766.1">
    <property type="nucleotide sequence ID" value="NZ_BOMT01000024.1"/>
</dbReference>
<sequence>MSGWVDGPLGRREFRLVRLVRNGGEGEVWQAERTDNDVTARWAVKILLPERIAPDRNPRRVLNEWMRRWQQTMMRVGALHLPGIVFPAGVFTGPRPYTGGGPDDTAGRALYMISRWVDGGRDLDRWRTRHFDPAGCRRVLEQICALVESLGDEGMVHGDLTPGNIMIEHDEVRLIDFTRLTHTDATPVLPGGTRGYMAPELSRPGVRVDPAVDRYAVGAVACFLLTGVDPPQHDAASTVRRQLPRYGCPEALAQHVAALLHPEPRQRPRLGEWAADLGRLLGGAYHSDGLEDLALAVDAAGTARIAAAGGRGIAVARAGSRHQPLLDPLPFPAPQGVRAVALARRGNGDVALFARGADRSVTVRVDGRWRPLTGVTGHGPILAATGADGSVSAYLAGDAGLTGITVPLDGEPTVNPLTDGVRRVLAVAPGPAGDPHLAVEDHTGQVLCGPPGDLRPAGLADVDTAALCVNNHDEPVLIAAQAGSSELTEITDPGADHRASRRPIPGRPGIRGVAGLCLRTGLLLAVAADSGLWVRPGRGDWVCLWPEPVHQVAAVQGYGWRVQLAALAEGRVLFAEEDAPDRWPARAYFLKATTD</sequence>
<evidence type="ECO:0000259" key="3">
    <source>
        <dbReference type="PROSITE" id="PS50011"/>
    </source>
</evidence>
<keyword evidence="4" id="KW-0723">Serine/threonine-protein kinase</keyword>
<dbReference type="PANTHER" id="PTHR24346:SF30">
    <property type="entry name" value="MATERNAL EMBRYONIC LEUCINE ZIPPER KINASE"/>
    <property type="match status" value="1"/>
</dbReference>
<evidence type="ECO:0000256" key="2">
    <source>
        <dbReference type="ARBA" id="ARBA00022840"/>
    </source>
</evidence>
<evidence type="ECO:0000313" key="5">
    <source>
        <dbReference type="Proteomes" id="UP000199645"/>
    </source>
</evidence>
<gene>
    <name evidence="4" type="ORF">SAMN05421541_106319</name>
</gene>
<dbReference type="AlphaFoldDB" id="A0A1I2G834"/>
<dbReference type="STRING" id="35752.SAMN05421541_106319"/>
<dbReference type="InterPro" id="IPR000719">
    <property type="entry name" value="Prot_kinase_dom"/>
</dbReference>
<dbReference type="SMART" id="SM00220">
    <property type="entry name" value="S_TKc"/>
    <property type="match status" value="1"/>
</dbReference>
<dbReference type="Gene3D" id="1.10.510.10">
    <property type="entry name" value="Transferase(Phosphotransferase) domain 1"/>
    <property type="match status" value="1"/>
</dbReference>